<dbReference type="EMBL" id="BPLQ01001326">
    <property type="protein sequence ID" value="GIX80815.1"/>
    <property type="molecule type" value="Genomic_DNA"/>
</dbReference>
<proteinExistence type="predicted"/>
<dbReference type="AlphaFoldDB" id="A0AAV4N7N2"/>
<accession>A0AAV4N7N2</accession>
<protein>
    <submittedName>
        <fullName evidence="1">Uncharacterized protein</fullName>
    </submittedName>
</protein>
<comment type="caution">
    <text evidence="1">The sequence shown here is derived from an EMBL/GenBank/DDBJ whole genome shotgun (WGS) entry which is preliminary data.</text>
</comment>
<evidence type="ECO:0000313" key="2">
    <source>
        <dbReference type="Proteomes" id="UP001054837"/>
    </source>
</evidence>
<dbReference type="Proteomes" id="UP001054837">
    <property type="component" value="Unassembled WGS sequence"/>
</dbReference>
<name>A0AAV4N7N2_9ARAC</name>
<reference evidence="1 2" key="1">
    <citation type="submission" date="2021-06" db="EMBL/GenBank/DDBJ databases">
        <title>Caerostris darwini draft genome.</title>
        <authorList>
            <person name="Kono N."/>
            <person name="Arakawa K."/>
        </authorList>
    </citation>
    <scope>NUCLEOTIDE SEQUENCE [LARGE SCALE GENOMIC DNA]</scope>
</reference>
<sequence length="96" mass="10893">MALAFSFLLSQSKINIRQNDTPDWIGGDLTFSSPNGVRLSFLFARVPLGSKGFETCQEVLEACHRKWDRRQGECYVAPRTWAPAKPKVNTFAMQEK</sequence>
<organism evidence="1 2">
    <name type="scientific">Caerostris darwini</name>
    <dbReference type="NCBI Taxonomy" id="1538125"/>
    <lineage>
        <taxon>Eukaryota</taxon>
        <taxon>Metazoa</taxon>
        <taxon>Ecdysozoa</taxon>
        <taxon>Arthropoda</taxon>
        <taxon>Chelicerata</taxon>
        <taxon>Arachnida</taxon>
        <taxon>Araneae</taxon>
        <taxon>Araneomorphae</taxon>
        <taxon>Entelegynae</taxon>
        <taxon>Araneoidea</taxon>
        <taxon>Araneidae</taxon>
        <taxon>Caerostris</taxon>
    </lineage>
</organism>
<gene>
    <name evidence="1" type="ORF">CDAR_28831</name>
</gene>
<evidence type="ECO:0000313" key="1">
    <source>
        <dbReference type="EMBL" id="GIX80815.1"/>
    </source>
</evidence>
<keyword evidence="2" id="KW-1185">Reference proteome</keyword>